<feature type="domain" description="Aminoacyl-transfer RNA synthetases class-II family profile" evidence="8">
    <location>
        <begin position="141"/>
        <end position="575"/>
    </location>
</feature>
<dbReference type="InterPro" id="IPR047089">
    <property type="entry name" value="Asp-tRNA-ligase_1_N"/>
</dbReference>
<feature type="site" description="Important for tRNA non-discrimination" evidence="7">
    <location>
        <position position="32"/>
    </location>
</feature>
<dbReference type="GO" id="GO:0005524">
    <property type="term" value="F:ATP binding"/>
    <property type="evidence" value="ECO:0007669"/>
    <property type="project" value="UniProtKB-UniRule"/>
</dbReference>
<evidence type="ECO:0000259" key="8">
    <source>
        <dbReference type="PROSITE" id="PS50862"/>
    </source>
</evidence>
<evidence type="ECO:0000256" key="7">
    <source>
        <dbReference type="HAMAP-Rule" id="MF_00044"/>
    </source>
</evidence>
<dbReference type="EC" id="6.1.1.23" evidence="7"/>
<keyword evidence="2 7" id="KW-0436">Ligase</keyword>
<evidence type="ECO:0000256" key="2">
    <source>
        <dbReference type="ARBA" id="ARBA00022598"/>
    </source>
</evidence>
<keyword evidence="6 7" id="KW-0030">Aminoacyl-tRNA synthetase</keyword>
<dbReference type="Gene3D" id="3.30.1360.30">
    <property type="entry name" value="GAD-like domain"/>
    <property type="match status" value="1"/>
</dbReference>
<dbReference type="Pfam" id="PF02938">
    <property type="entry name" value="GAD"/>
    <property type="match status" value="1"/>
</dbReference>
<evidence type="ECO:0000313" key="9">
    <source>
        <dbReference type="EMBL" id="PYE79053.1"/>
    </source>
</evidence>
<evidence type="ECO:0000256" key="6">
    <source>
        <dbReference type="ARBA" id="ARBA00023146"/>
    </source>
</evidence>
<dbReference type="GO" id="GO:0050560">
    <property type="term" value="F:aspartate-tRNA(Asn) ligase activity"/>
    <property type="evidence" value="ECO:0007669"/>
    <property type="project" value="UniProtKB-EC"/>
</dbReference>
<evidence type="ECO:0000256" key="5">
    <source>
        <dbReference type="ARBA" id="ARBA00022917"/>
    </source>
</evidence>
<dbReference type="InterPro" id="IPR045864">
    <property type="entry name" value="aa-tRNA-synth_II/BPL/LPL"/>
</dbReference>
<evidence type="ECO:0000313" key="10">
    <source>
        <dbReference type="Proteomes" id="UP000247540"/>
    </source>
</evidence>
<feature type="site" description="Important for tRNA non-discrimination" evidence="7">
    <location>
        <position position="83"/>
    </location>
</feature>
<dbReference type="CDD" id="cd04317">
    <property type="entry name" value="EcAspRS_like_N"/>
    <property type="match status" value="1"/>
</dbReference>
<comment type="similarity">
    <text evidence="1 7">Belongs to the class-II aminoacyl-tRNA synthetase family. Type 1 subfamily.</text>
</comment>
<dbReference type="GO" id="GO:0004815">
    <property type="term" value="F:aspartate-tRNA ligase activity"/>
    <property type="evidence" value="ECO:0007669"/>
    <property type="project" value="UniProtKB-UniRule"/>
</dbReference>
<comment type="catalytic activity">
    <reaction evidence="7">
        <text>tRNA(Asx) + L-aspartate + ATP = L-aspartyl-tRNA(Asx) + AMP + diphosphate</text>
        <dbReference type="Rhea" id="RHEA:18349"/>
        <dbReference type="Rhea" id="RHEA-COMP:9710"/>
        <dbReference type="Rhea" id="RHEA-COMP:9711"/>
        <dbReference type="ChEBI" id="CHEBI:29991"/>
        <dbReference type="ChEBI" id="CHEBI:30616"/>
        <dbReference type="ChEBI" id="CHEBI:33019"/>
        <dbReference type="ChEBI" id="CHEBI:78442"/>
        <dbReference type="ChEBI" id="CHEBI:78516"/>
        <dbReference type="ChEBI" id="CHEBI:456215"/>
        <dbReference type="EC" id="6.1.1.23"/>
    </reaction>
</comment>
<keyword evidence="10" id="KW-1185">Reference proteome</keyword>
<keyword evidence="7" id="KW-0963">Cytoplasm</keyword>
<comment type="function">
    <text evidence="7">Aspartyl-tRNA synthetase with relaxed tRNA specificity since it is able to aspartylate not only its cognate tRNA(Asp) but also tRNA(Asn). Reaction proceeds in two steps: L-aspartate is first activated by ATP to form Asp-AMP and then transferred to the acceptor end of tRNA(Asp/Asn).</text>
</comment>
<comment type="caution">
    <text evidence="9">The sequence shown here is derived from an EMBL/GenBank/DDBJ whole genome shotgun (WGS) entry which is preliminary data.</text>
</comment>
<feature type="region of interest" description="Aspartate" evidence="7">
    <location>
        <begin position="198"/>
        <end position="201"/>
    </location>
</feature>
<keyword evidence="4 7" id="KW-0067">ATP-binding</keyword>
<name>A0A318T0M6_9BURK</name>
<dbReference type="SUPFAM" id="SSF50249">
    <property type="entry name" value="Nucleic acid-binding proteins"/>
    <property type="match status" value="1"/>
</dbReference>
<protein>
    <recommendedName>
        <fullName evidence="7">Aspartate--tRNA(Asp/Asn) ligase</fullName>
        <ecNumber evidence="7">6.1.1.23</ecNumber>
    </recommendedName>
    <alternativeName>
        <fullName evidence="7">Aspartyl-tRNA synthetase</fullName>
        <shortName evidence="7">AspRS</shortName>
    </alternativeName>
    <alternativeName>
        <fullName evidence="7">Non-discriminating aspartyl-tRNA synthetase</fullName>
        <shortName evidence="7">ND-AspRS</shortName>
    </alternativeName>
</protein>
<keyword evidence="5 7" id="KW-0648">Protein biosynthesis</keyword>
<dbReference type="Gene3D" id="2.40.50.140">
    <property type="entry name" value="Nucleic acid-binding proteins"/>
    <property type="match status" value="1"/>
</dbReference>
<dbReference type="Proteomes" id="UP000247540">
    <property type="component" value="Unassembled WGS sequence"/>
</dbReference>
<dbReference type="Pfam" id="PF01336">
    <property type="entry name" value="tRNA_anti-codon"/>
    <property type="match status" value="1"/>
</dbReference>
<dbReference type="NCBIfam" id="TIGR00459">
    <property type="entry name" value="aspS_bact"/>
    <property type="match status" value="1"/>
</dbReference>
<dbReference type="HAMAP" id="MF_00044">
    <property type="entry name" value="Asp_tRNA_synth_type1"/>
    <property type="match status" value="1"/>
</dbReference>
<dbReference type="NCBIfam" id="NF001750">
    <property type="entry name" value="PRK00476.1"/>
    <property type="match status" value="1"/>
</dbReference>
<dbReference type="InterPro" id="IPR029351">
    <property type="entry name" value="GAD_dom"/>
</dbReference>
<dbReference type="Pfam" id="PF00152">
    <property type="entry name" value="tRNA-synt_2"/>
    <property type="match status" value="1"/>
</dbReference>
<feature type="binding site" evidence="7">
    <location>
        <position position="174"/>
    </location>
    <ligand>
        <name>L-aspartate</name>
        <dbReference type="ChEBI" id="CHEBI:29991"/>
    </ligand>
</feature>
<dbReference type="InterPro" id="IPR012340">
    <property type="entry name" value="NA-bd_OB-fold"/>
</dbReference>
<dbReference type="AlphaFoldDB" id="A0A318T0M6"/>
<organism evidence="9 10">
    <name type="scientific">Xylophilus ampelinus</name>
    <dbReference type="NCBI Taxonomy" id="54067"/>
    <lineage>
        <taxon>Bacteria</taxon>
        <taxon>Pseudomonadati</taxon>
        <taxon>Pseudomonadota</taxon>
        <taxon>Betaproteobacteria</taxon>
        <taxon>Burkholderiales</taxon>
        <taxon>Xylophilus</taxon>
    </lineage>
</organism>
<dbReference type="PRINTS" id="PR01042">
    <property type="entry name" value="TRNASYNTHASP"/>
</dbReference>
<dbReference type="InterPro" id="IPR004364">
    <property type="entry name" value="Aa-tRNA-synt_II"/>
</dbReference>
<dbReference type="InterPro" id="IPR004524">
    <property type="entry name" value="Asp-tRNA-ligase_1"/>
</dbReference>
<dbReference type="GO" id="GO:0005737">
    <property type="term" value="C:cytoplasm"/>
    <property type="evidence" value="ECO:0007669"/>
    <property type="project" value="UniProtKB-SubCell"/>
</dbReference>
<evidence type="ECO:0000256" key="1">
    <source>
        <dbReference type="ARBA" id="ARBA00006303"/>
    </source>
</evidence>
<dbReference type="RefSeq" id="WP_110464574.1">
    <property type="nucleotide sequence ID" value="NZ_JAMOFZ010000003.1"/>
</dbReference>
<dbReference type="EMBL" id="QJTC01000003">
    <property type="protein sequence ID" value="PYE79053.1"/>
    <property type="molecule type" value="Genomic_DNA"/>
</dbReference>
<reference evidence="9 10" key="1">
    <citation type="submission" date="2018-06" db="EMBL/GenBank/DDBJ databases">
        <title>Genomic Encyclopedia of Type Strains, Phase III (KMG-III): the genomes of soil and plant-associated and newly described type strains.</title>
        <authorList>
            <person name="Whitman W."/>
        </authorList>
    </citation>
    <scope>NUCLEOTIDE SEQUENCE [LARGE SCALE GENOMIC DNA]</scope>
    <source>
        <strain evidence="9 10">CECT 7646</strain>
    </source>
</reference>
<dbReference type="SUPFAM" id="SSF55261">
    <property type="entry name" value="GAD domain-like"/>
    <property type="match status" value="1"/>
</dbReference>
<dbReference type="SUPFAM" id="SSF55681">
    <property type="entry name" value="Class II aaRS and biotin synthetases"/>
    <property type="match status" value="1"/>
</dbReference>
<feature type="binding site" evidence="7">
    <location>
        <begin position="554"/>
        <end position="557"/>
    </location>
    <ligand>
        <name>ATP</name>
        <dbReference type="ChEBI" id="CHEBI:30616"/>
    </ligand>
</feature>
<proteinExistence type="inferred from homology"/>
<feature type="binding site" evidence="7">
    <location>
        <position position="220"/>
    </location>
    <ligand>
        <name>L-aspartate</name>
        <dbReference type="ChEBI" id="CHEBI:29991"/>
    </ligand>
</feature>
<sequence length="612" mass="69045">MAMRSHYCGLVTEALMGETVTLCGWVNRRRDHGGVIFVDLRDREGYVQVVCDPDRDDMFKVAEDVRNEFCVQIKGLVRARPEGTVNDNLKSGKIEVLCHELNVLNPSVTPPFQIDDDNLSETTRLTHRVLDLRRPYMQNNLMLRYKVAMEVRKFLDANGFIDIETPMLTKSTPEGARDYLVPSRVHDGQFFALPQSPQLFKQLLMVSGFDRYYQITKCFRDEDLRADRQPEFTQIDIETSFLTEEDIREMFQGMIKTVFQNTLGVDLGEFPVMTYQNAAYRYGSDKPDLRVNLEFTELTEVMKDVDFKVFSGAANMKGGRVVALRVPGGARETGGLSRGEIDGYTEFVKIYGAKGLAYIKVNERAKGPDLEGPSRWPGLQSPIVKNIHDAAIAEILKRTGAQDGDLLFFGADKEKIVNDAIGALRIKIGHSEFGKKTGLFENKWAPLWVVDFPMFEYDEQSQRYTAVHHPFTAPKDGHEDWMVTAPEKCISKGYDMVLNGWEMGGGSVRIHRADVQQKVFDALKISPEEAQQKFGFLLDALQYGAPPHGGLAFGLDRIVTLMTGAESIRDVIAFPKTQRAQCLLTQAPSPVDEKQLRELHIRLRNPDAVKAG</sequence>
<dbReference type="PANTHER" id="PTHR22594:SF5">
    <property type="entry name" value="ASPARTATE--TRNA LIGASE, MITOCHONDRIAL"/>
    <property type="match status" value="1"/>
</dbReference>
<gene>
    <name evidence="7" type="primary">aspS</name>
    <name evidence="9" type="ORF">DFQ15_10340</name>
</gene>
<dbReference type="OrthoDB" id="9802326at2"/>
<evidence type="ECO:0000256" key="3">
    <source>
        <dbReference type="ARBA" id="ARBA00022741"/>
    </source>
</evidence>
<feature type="binding site" evidence="7">
    <location>
        <position position="229"/>
    </location>
    <ligand>
        <name>ATP</name>
        <dbReference type="ChEBI" id="CHEBI:30616"/>
    </ligand>
</feature>
<comment type="subunit">
    <text evidence="7">Homodimer.</text>
</comment>
<feature type="binding site" evidence="7">
    <location>
        <position position="502"/>
    </location>
    <ligand>
        <name>ATP</name>
        <dbReference type="ChEBI" id="CHEBI:30616"/>
    </ligand>
</feature>
<keyword evidence="3 7" id="KW-0547">Nucleotide-binding</keyword>
<feature type="binding site" evidence="7">
    <location>
        <position position="509"/>
    </location>
    <ligand>
        <name>L-aspartate</name>
        <dbReference type="ChEBI" id="CHEBI:29991"/>
    </ligand>
</feature>
<accession>A0A318T0M6</accession>
<dbReference type="GO" id="GO:0003676">
    <property type="term" value="F:nucleic acid binding"/>
    <property type="evidence" value="ECO:0007669"/>
    <property type="project" value="InterPro"/>
</dbReference>
<dbReference type="PANTHER" id="PTHR22594">
    <property type="entry name" value="ASPARTYL/LYSYL-TRNA SYNTHETASE"/>
    <property type="match status" value="1"/>
</dbReference>
<dbReference type="InterPro" id="IPR006195">
    <property type="entry name" value="aa-tRNA-synth_II"/>
</dbReference>
<dbReference type="InterPro" id="IPR002312">
    <property type="entry name" value="Asp/Asn-tRNA-synth_IIb"/>
</dbReference>
<evidence type="ECO:0000256" key="4">
    <source>
        <dbReference type="ARBA" id="ARBA00022840"/>
    </source>
</evidence>
<dbReference type="Gene3D" id="3.30.930.10">
    <property type="entry name" value="Bira Bifunctional Protein, Domain 2"/>
    <property type="match status" value="1"/>
</dbReference>
<feature type="binding site" evidence="7">
    <location>
        <position position="468"/>
    </location>
    <ligand>
        <name>L-aspartate</name>
        <dbReference type="ChEBI" id="CHEBI:29991"/>
    </ligand>
</feature>
<dbReference type="GO" id="GO:0006422">
    <property type="term" value="P:aspartyl-tRNA aminoacylation"/>
    <property type="evidence" value="ECO:0007669"/>
    <property type="project" value="UniProtKB-UniRule"/>
</dbReference>
<dbReference type="CDD" id="cd00777">
    <property type="entry name" value="AspRS_core"/>
    <property type="match status" value="1"/>
</dbReference>
<dbReference type="PROSITE" id="PS50862">
    <property type="entry name" value="AA_TRNA_LIGASE_II"/>
    <property type="match status" value="1"/>
</dbReference>
<dbReference type="InterPro" id="IPR004115">
    <property type="entry name" value="GAD-like_sf"/>
</dbReference>
<feature type="binding site" evidence="7">
    <location>
        <begin position="220"/>
        <end position="222"/>
    </location>
    <ligand>
        <name>ATP</name>
        <dbReference type="ChEBI" id="CHEBI:30616"/>
    </ligand>
</feature>
<comment type="subcellular location">
    <subcellularLocation>
        <location evidence="7">Cytoplasm</location>
    </subcellularLocation>
</comment>
<dbReference type="InterPro" id="IPR047090">
    <property type="entry name" value="AspRS_core"/>
</dbReference>
<dbReference type="InterPro" id="IPR004365">
    <property type="entry name" value="NA-bd_OB_tRNA"/>
</dbReference>